<comment type="caution">
    <text evidence="1">The sequence shown here is derived from an EMBL/GenBank/DDBJ whole genome shotgun (WGS) entry which is preliminary data.</text>
</comment>
<name>A0ABQ9E7J1_TEGGR</name>
<organism evidence="1 2">
    <name type="scientific">Tegillarca granosa</name>
    <name type="common">Malaysian cockle</name>
    <name type="synonym">Anadara granosa</name>
    <dbReference type="NCBI Taxonomy" id="220873"/>
    <lineage>
        <taxon>Eukaryota</taxon>
        <taxon>Metazoa</taxon>
        <taxon>Spiralia</taxon>
        <taxon>Lophotrochozoa</taxon>
        <taxon>Mollusca</taxon>
        <taxon>Bivalvia</taxon>
        <taxon>Autobranchia</taxon>
        <taxon>Pteriomorphia</taxon>
        <taxon>Arcoida</taxon>
        <taxon>Arcoidea</taxon>
        <taxon>Arcidae</taxon>
        <taxon>Tegillarca</taxon>
    </lineage>
</organism>
<protein>
    <submittedName>
        <fullName evidence="1">Uncharacterized protein</fullName>
    </submittedName>
</protein>
<keyword evidence="2" id="KW-1185">Reference proteome</keyword>
<dbReference type="EMBL" id="JARBDR010000920">
    <property type="protein sequence ID" value="KAJ8299852.1"/>
    <property type="molecule type" value="Genomic_DNA"/>
</dbReference>
<evidence type="ECO:0000313" key="1">
    <source>
        <dbReference type="EMBL" id="KAJ8299852.1"/>
    </source>
</evidence>
<gene>
    <name evidence="1" type="ORF">KUTeg_022599</name>
</gene>
<accession>A0ABQ9E7J1</accession>
<reference evidence="1 2" key="1">
    <citation type="submission" date="2022-12" db="EMBL/GenBank/DDBJ databases">
        <title>Chromosome-level genome of Tegillarca granosa.</title>
        <authorList>
            <person name="Kim J."/>
        </authorList>
    </citation>
    <scope>NUCLEOTIDE SEQUENCE [LARGE SCALE GENOMIC DNA]</scope>
    <source>
        <strain evidence="1">Teg-2019</strain>
        <tissue evidence="1">Adductor muscle</tissue>
    </source>
</reference>
<sequence>MSHINEWKIVAASTINTKTLQLPMFHADGYAHMAITPKENGDQTWVNHFKNLMTISSWGNLQFLYIDLVMPGYGPKFFNCVVCCKRTKPRERRIINKDVEKYLERKLFISVKEHDVICNKCKHKFYVAETTRSTSVSMAEEISDPSYVPPSTIRRAPVSSPPSVHLNILSTPRTHSRCIVCKKQGPKLVVVSSDAQFDAFMHHSILIAAGSRCCPVHVNDENVLKHECLINLKLTNDTIISRTGILNLLNQLREMCLANKSSINFDNIDDVDCKNLTSLNRAQFDDLFSHILDI</sequence>
<dbReference type="Proteomes" id="UP001217089">
    <property type="component" value="Unassembled WGS sequence"/>
</dbReference>
<evidence type="ECO:0000313" key="2">
    <source>
        <dbReference type="Proteomes" id="UP001217089"/>
    </source>
</evidence>
<proteinExistence type="predicted"/>